<evidence type="ECO:0008006" key="3">
    <source>
        <dbReference type="Google" id="ProtNLM"/>
    </source>
</evidence>
<dbReference type="eggNOG" id="COG1801">
    <property type="taxonomic scope" value="Bacteria"/>
</dbReference>
<sequence>MTASLSEPKGNFYLGCAIWAYKGWLGDFYPQGSSSSRLLPLYAERLTTVEVNATFYSTPSPETVRRWAEQTPDTFRFCPKFPRTVSHAGLLHPHKDEAVEFIQLMQGLGPRLGPLFVQLPPSYGPQQLSDLETFLTEIKPSDVPIAVEVRHPQWFQPPYANQFNDLLSSLQIGRVLLDSRPIYQGPDDPQVHSQRRKPKLPLQPVTTAPFTVVRYISHPQRELNDVFLGNWINILQTWLRQGIDTYFFVHCPLEEQSPRTAQLFQQLLQEQIAIPPLPWNQLTPPSTQLSLF</sequence>
<dbReference type="EMBL" id="CP000828">
    <property type="protein sequence ID" value="ABW30729.1"/>
    <property type="molecule type" value="Genomic_DNA"/>
</dbReference>
<evidence type="ECO:0000313" key="2">
    <source>
        <dbReference type="Proteomes" id="UP000000268"/>
    </source>
</evidence>
<dbReference type="STRING" id="329726.AM1_5784"/>
<dbReference type="SUPFAM" id="SSF117396">
    <property type="entry name" value="TM1631-like"/>
    <property type="match status" value="1"/>
</dbReference>
<keyword evidence="2" id="KW-1185">Reference proteome</keyword>
<dbReference type="InterPro" id="IPR002763">
    <property type="entry name" value="DUF72"/>
</dbReference>
<reference evidence="1 2" key="1">
    <citation type="journal article" date="2008" name="Proc. Natl. Acad. Sci. U.S.A.">
        <title>Niche adaptation and genome expansion in the chlorophyll d-producing cyanobacterium Acaryochloris marina.</title>
        <authorList>
            <person name="Swingley W.D."/>
            <person name="Chen M."/>
            <person name="Cheung P.C."/>
            <person name="Conrad A.L."/>
            <person name="Dejesa L.C."/>
            <person name="Hao J."/>
            <person name="Honchak B.M."/>
            <person name="Karbach L.E."/>
            <person name="Kurdoglu A."/>
            <person name="Lahiri S."/>
            <person name="Mastrian S.D."/>
            <person name="Miyashita H."/>
            <person name="Page L."/>
            <person name="Ramakrishna P."/>
            <person name="Satoh S."/>
            <person name="Sattley W.M."/>
            <person name="Shimada Y."/>
            <person name="Taylor H.L."/>
            <person name="Tomo T."/>
            <person name="Tsuchiya T."/>
            <person name="Wang Z.T."/>
            <person name="Raymond J."/>
            <person name="Mimuro M."/>
            <person name="Blankenship R.E."/>
            <person name="Touchman J.W."/>
        </authorList>
    </citation>
    <scope>NUCLEOTIDE SEQUENCE [LARGE SCALE GENOMIC DNA]</scope>
    <source>
        <strain evidence="2">MBIC 11017</strain>
    </source>
</reference>
<dbReference type="HOGENOM" id="CLU_046519_2_1_3"/>
<proteinExistence type="predicted"/>
<protein>
    <recommendedName>
        <fullName evidence="3">DUF72 domain-containing protein</fullName>
    </recommendedName>
</protein>
<name>B0BZI4_ACAM1</name>
<accession>B0BZI4</accession>
<dbReference type="OrthoDB" id="9780310at2"/>
<evidence type="ECO:0000313" key="1">
    <source>
        <dbReference type="EMBL" id="ABW30729.1"/>
    </source>
</evidence>
<dbReference type="RefSeq" id="WP_012165943.1">
    <property type="nucleotide sequence ID" value="NC_009925.1"/>
</dbReference>
<dbReference type="InterPro" id="IPR036520">
    <property type="entry name" value="UPF0759_sf"/>
</dbReference>
<dbReference type="AlphaFoldDB" id="B0BZI4"/>
<organism evidence="1 2">
    <name type="scientific">Acaryochloris marina (strain MBIC 11017)</name>
    <dbReference type="NCBI Taxonomy" id="329726"/>
    <lineage>
        <taxon>Bacteria</taxon>
        <taxon>Bacillati</taxon>
        <taxon>Cyanobacteriota</taxon>
        <taxon>Cyanophyceae</taxon>
        <taxon>Acaryochloridales</taxon>
        <taxon>Acaryochloridaceae</taxon>
        <taxon>Acaryochloris</taxon>
    </lineage>
</organism>
<dbReference type="Pfam" id="PF01904">
    <property type="entry name" value="DUF72"/>
    <property type="match status" value="1"/>
</dbReference>
<dbReference type="Proteomes" id="UP000000268">
    <property type="component" value="Chromosome"/>
</dbReference>
<dbReference type="Gene3D" id="3.20.20.410">
    <property type="entry name" value="Protein of unknown function UPF0759"/>
    <property type="match status" value="1"/>
</dbReference>
<dbReference type="PANTHER" id="PTHR30348:SF9">
    <property type="entry name" value="UPF0759 PROTEIN YECE"/>
    <property type="match status" value="1"/>
</dbReference>
<dbReference type="KEGG" id="amr:AM1_5784"/>
<dbReference type="PANTHER" id="PTHR30348">
    <property type="entry name" value="UNCHARACTERIZED PROTEIN YECE"/>
    <property type="match status" value="1"/>
</dbReference>
<gene>
    <name evidence="1" type="ordered locus">AM1_5784</name>
</gene>